<dbReference type="InterPro" id="IPR001841">
    <property type="entry name" value="Znf_RING"/>
</dbReference>
<comment type="catalytic activity">
    <reaction evidence="1 11">
        <text>S-ubiquitinyl-[E2 ubiquitin-conjugating enzyme]-L-cysteine + [acceptor protein]-L-lysine = [E2 ubiquitin-conjugating enzyme]-L-cysteine + N(6)-ubiquitinyl-[acceptor protein]-L-lysine.</text>
        <dbReference type="EC" id="2.3.2.27"/>
    </reaction>
</comment>
<reference evidence="14" key="1">
    <citation type="submission" date="2021-03" db="EMBL/GenBank/DDBJ databases">
        <authorList>
            <person name="Li Z."/>
            <person name="Yang C."/>
        </authorList>
    </citation>
    <scope>NUCLEOTIDE SEQUENCE</scope>
    <source>
        <strain evidence="14">Dzin_1.0</strain>
        <tissue evidence="14">Leaf</tissue>
    </source>
</reference>
<evidence type="ECO:0000259" key="13">
    <source>
        <dbReference type="PROSITE" id="PS50089"/>
    </source>
</evidence>
<evidence type="ECO:0000256" key="2">
    <source>
        <dbReference type="ARBA" id="ARBA00004308"/>
    </source>
</evidence>
<protein>
    <recommendedName>
        <fullName evidence="11">E3 ubiquitin-protein ligase RMA</fullName>
        <ecNumber evidence="11">2.3.2.27</ecNumber>
    </recommendedName>
    <alternativeName>
        <fullName evidence="11">Protein RING membrane-anchor</fullName>
    </alternativeName>
    <alternativeName>
        <fullName evidence="11">RING-type E3 ubiquitin transferase RMA</fullName>
    </alternativeName>
</protein>
<evidence type="ECO:0000313" key="14">
    <source>
        <dbReference type="EMBL" id="KAJ0966730.1"/>
    </source>
</evidence>
<comment type="pathway">
    <text evidence="3 11">Protein modification; protein ubiquitination.</text>
</comment>
<evidence type="ECO:0000256" key="7">
    <source>
        <dbReference type="ARBA" id="ARBA00022786"/>
    </source>
</evidence>
<dbReference type="OrthoDB" id="6270329at2759"/>
<comment type="function">
    <text evidence="11">E3 ubiquitin-protein ligase.</text>
</comment>
<keyword evidence="15" id="KW-1185">Reference proteome</keyword>
<dbReference type="PROSITE" id="PS50089">
    <property type="entry name" value="ZF_RING_2"/>
    <property type="match status" value="1"/>
</dbReference>
<keyword evidence="9" id="KW-0472">Membrane</keyword>
<reference evidence="14" key="2">
    <citation type="journal article" date="2022" name="Hortic Res">
        <title>The genome of Dioscorea zingiberensis sheds light on the biosynthesis, origin and evolution of the medicinally important diosgenin saponins.</title>
        <authorList>
            <person name="Li Y."/>
            <person name="Tan C."/>
            <person name="Li Z."/>
            <person name="Guo J."/>
            <person name="Li S."/>
            <person name="Chen X."/>
            <person name="Wang C."/>
            <person name="Dai X."/>
            <person name="Yang H."/>
            <person name="Song W."/>
            <person name="Hou L."/>
            <person name="Xu J."/>
            <person name="Tong Z."/>
            <person name="Xu A."/>
            <person name="Yuan X."/>
            <person name="Wang W."/>
            <person name="Yang Q."/>
            <person name="Chen L."/>
            <person name="Sun Z."/>
            <person name="Wang K."/>
            <person name="Pan B."/>
            <person name="Chen J."/>
            <person name="Bao Y."/>
            <person name="Liu F."/>
            <person name="Qi X."/>
            <person name="Gang D.R."/>
            <person name="Wen J."/>
            <person name="Li J."/>
        </authorList>
    </citation>
    <scope>NUCLEOTIDE SEQUENCE</scope>
    <source>
        <strain evidence="14">Dzin_1.0</strain>
    </source>
</reference>
<keyword evidence="8 11" id="KW-0862">Zinc</keyword>
<evidence type="ECO:0000256" key="8">
    <source>
        <dbReference type="ARBA" id="ARBA00022833"/>
    </source>
</evidence>
<evidence type="ECO:0000256" key="11">
    <source>
        <dbReference type="RuleBase" id="RU369090"/>
    </source>
</evidence>
<comment type="caution">
    <text evidence="14">The sequence shown here is derived from an EMBL/GenBank/DDBJ whole genome shotgun (WGS) entry which is preliminary data.</text>
</comment>
<evidence type="ECO:0000256" key="9">
    <source>
        <dbReference type="ARBA" id="ARBA00023136"/>
    </source>
</evidence>
<dbReference type="GO" id="GO:0061630">
    <property type="term" value="F:ubiquitin protein ligase activity"/>
    <property type="evidence" value="ECO:0007669"/>
    <property type="project" value="UniProtKB-UniRule"/>
</dbReference>
<keyword evidence="6 10" id="KW-0863">Zinc-finger</keyword>
<keyword evidence="11" id="KW-0256">Endoplasmic reticulum</keyword>
<evidence type="ECO:0000313" key="15">
    <source>
        <dbReference type="Proteomes" id="UP001085076"/>
    </source>
</evidence>
<dbReference type="Proteomes" id="UP001085076">
    <property type="component" value="Miscellaneous, Linkage group lg07"/>
</dbReference>
<keyword evidence="5 11" id="KW-0479">Metal-binding</keyword>
<evidence type="ECO:0000256" key="4">
    <source>
        <dbReference type="ARBA" id="ARBA00022679"/>
    </source>
</evidence>
<dbReference type="Pfam" id="PF13639">
    <property type="entry name" value="zf-RING_2"/>
    <property type="match status" value="1"/>
</dbReference>
<keyword evidence="7 11" id="KW-0833">Ubl conjugation pathway</keyword>
<dbReference type="InterPro" id="IPR013083">
    <property type="entry name" value="Znf_RING/FYVE/PHD"/>
</dbReference>
<feature type="compositionally biased region" description="Polar residues" evidence="12">
    <location>
        <begin position="91"/>
        <end position="104"/>
    </location>
</feature>
<evidence type="ECO:0000256" key="5">
    <source>
        <dbReference type="ARBA" id="ARBA00022723"/>
    </source>
</evidence>
<proteinExistence type="predicted"/>
<comment type="domain">
    <text evidence="11">The RING-type zinc finger domain is responsible for E3 ligase activity.</text>
</comment>
<dbReference type="EC" id="2.3.2.27" evidence="11"/>
<organism evidence="14 15">
    <name type="scientific">Dioscorea zingiberensis</name>
    <dbReference type="NCBI Taxonomy" id="325984"/>
    <lineage>
        <taxon>Eukaryota</taxon>
        <taxon>Viridiplantae</taxon>
        <taxon>Streptophyta</taxon>
        <taxon>Embryophyta</taxon>
        <taxon>Tracheophyta</taxon>
        <taxon>Spermatophyta</taxon>
        <taxon>Magnoliopsida</taxon>
        <taxon>Liliopsida</taxon>
        <taxon>Dioscoreales</taxon>
        <taxon>Dioscoreaceae</taxon>
        <taxon>Dioscorea</taxon>
    </lineage>
</organism>
<feature type="domain" description="RING-type" evidence="13">
    <location>
        <begin position="30"/>
        <end position="76"/>
    </location>
</feature>
<comment type="subcellular location">
    <subcellularLocation>
        <location evidence="2">Endomembrane system</location>
    </subcellularLocation>
    <subcellularLocation>
        <location evidence="11">Endoplasmic reticulum membrane</location>
        <topology evidence="11">Single-pass type IV membrane protein</topology>
    </subcellularLocation>
</comment>
<sequence length="223" mass="25615">MAHQGAVRALFALAGHRDRPAEFLQELNFLCYGFDLKQTSSNYCFVTLCGHLYCWPCIYKWLEIKSTDPRQCPVCKASLSRDALVPLYGRGNTSIDTKNSSQSPEIPKRPRPGYSPSDEFDIDHHHYDHHHNYQYQYYSGGSPPHWPTETSVFRSTAGGVIEGIAVSILPSMFQDRDSIYYSRPQLISENNPRLRRQEIQAERSLNQLWSFLCCSAIVFLLLF</sequence>
<dbReference type="GO" id="GO:0006511">
    <property type="term" value="P:ubiquitin-dependent protein catabolic process"/>
    <property type="evidence" value="ECO:0007669"/>
    <property type="project" value="UniProtKB-UniRule"/>
</dbReference>
<evidence type="ECO:0000256" key="3">
    <source>
        <dbReference type="ARBA" id="ARBA00004906"/>
    </source>
</evidence>
<dbReference type="InterPro" id="IPR045103">
    <property type="entry name" value="RNF5/RNF185-like"/>
</dbReference>
<accession>A0A9D5C5N2</accession>
<dbReference type="AlphaFoldDB" id="A0A9D5C5N2"/>
<evidence type="ECO:0000256" key="12">
    <source>
        <dbReference type="SAM" id="MobiDB-lite"/>
    </source>
</evidence>
<dbReference type="InterPro" id="IPR017907">
    <property type="entry name" value="Znf_RING_CS"/>
</dbReference>
<name>A0A9D5C5N2_9LILI</name>
<dbReference type="PROSITE" id="PS00518">
    <property type="entry name" value="ZF_RING_1"/>
    <property type="match status" value="1"/>
</dbReference>
<evidence type="ECO:0000256" key="1">
    <source>
        <dbReference type="ARBA" id="ARBA00000900"/>
    </source>
</evidence>
<dbReference type="SMART" id="SM00184">
    <property type="entry name" value="RING"/>
    <property type="match status" value="1"/>
</dbReference>
<dbReference type="PANTHER" id="PTHR12313">
    <property type="entry name" value="E3 UBIQUITIN-PROTEIN LIGASE RNF5-RELATED"/>
    <property type="match status" value="1"/>
</dbReference>
<dbReference type="SUPFAM" id="SSF57850">
    <property type="entry name" value="RING/U-box"/>
    <property type="match status" value="1"/>
</dbReference>
<dbReference type="GO" id="GO:0008270">
    <property type="term" value="F:zinc ion binding"/>
    <property type="evidence" value="ECO:0007669"/>
    <property type="project" value="UniProtKB-KW"/>
</dbReference>
<dbReference type="EMBL" id="JAGGNH010000007">
    <property type="protein sequence ID" value="KAJ0966730.1"/>
    <property type="molecule type" value="Genomic_DNA"/>
</dbReference>
<dbReference type="GO" id="GO:0005789">
    <property type="term" value="C:endoplasmic reticulum membrane"/>
    <property type="evidence" value="ECO:0007669"/>
    <property type="project" value="UniProtKB-SubCell"/>
</dbReference>
<gene>
    <name evidence="14" type="ORF">J5N97_023647</name>
</gene>
<evidence type="ECO:0000256" key="10">
    <source>
        <dbReference type="PROSITE-ProRule" id="PRU00175"/>
    </source>
</evidence>
<keyword evidence="4 11" id="KW-0808">Transferase</keyword>
<dbReference type="Gene3D" id="3.30.40.10">
    <property type="entry name" value="Zinc/RING finger domain, C3HC4 (zinc finger)"/>
    <property type="match status" value="1"/>
</dbReference>
<feature type="region of interest" description="Disordered" evidence="12">
    <location>
        <begin position="91"/>
        <end position="117"/>
    </location>
</feature>
<evidence type="ECO:0000256" key="6">
    <source>
        <dbReference type="ARBA" id="ARBA00022771"/>
    </source>
</evidence>